<evidence type="ECO:0000313" key="3">
    <source>
        <dbReference type="Proteomes" id="UP000700596"/>
    </source>
</evidence>
<feature type="transmembrane region" description="Helical" evidence="1">
    <location>
        <begin position="63"/>
        <end position="84"/>
    </location>
</feature>
<evidence type="ECO:0000313" key="2">
    <source>
        <dbReference type="EMBL" id="KAH7134938.1"/>
    </source>
</evidence>
<reference evidence="2" key="1">
    <citation type="journal article" date="2021" name="Nat. Commun.">
        <title>Genetic determinants of endophytism in the Arabidopsis root mycobiome.</title>
        <authorList>
            <person name="Mesny F."/>
            <person name="Miyauchi S."/>
            <person name="Thiergart T."/>
            <person name="Pickel B."/>
            <person name="Atanasova L."/>
            <person name="Karlsson M."/>
            <person name="Huettel B."/>
            <person name="Barry K.W."/>
            <person name="Haridas S."/>
            <person name="Chen C."/>
            <person name="Bauer D."/>
            <person name="Andreopoulos W."/>
            <person name="Pangilinan J."/>
            <person name="LaButti K."/>
            <person name="Riley R."/>
            <person name="Lipzen A."/>
            <person name="Clum A."/>
            <person name="Drula E."/>
            <person name="Henrissat B."/>
            <person name="Kohler A."/>
            <person name="Grigoriev I.V."/>
            <person name="Martin F.M."/>
            <person name="Hacquard S."/>
        </authorList>
    </citation>
    <scope>NUCLEOTIDE SEQUENCE</scope>
    <source>
        <strain evidence="2">MPI-CAGE-CH-0243</strain>
    </source>
</reference>
<dbReference type="InterPro" id="IPR021514">
    <property type="entry name" value="DUF3176"/>
</dbReference>
<dbReference type="AlphaFoldDB" id="A0A9P9EC75"/>
<sequence length="659" mass="73760">MPPKEIANQLSAPYLDIPEVGRSDPIVPPSLPSAESMTDIGSMCVNPPHVQNSPLSFLRCDTWLYEFLCFCFALIVLVVLATYLNVCDGKPMWTKGIALNTIVAIASGLFRASIMVPVSVCISQSVWIWMLKEQRPLQHVIRHDQASRGPWGSVHALARARSSSPLLLLGAFITIVVLATEPFFQQSVGYYDKNILDPQLTAATSSALTYRHNPEDGMDVPWDMINAVYDAFTNPVMPSPPLYNCPLGNCNWRSFPTLGIEVQCRNIKHEYSIDCSEDIAHRYPFPGGCALVANNQTTKPLPEQLPPDMVFQLSAEYKAVSQLNLSHWNNPDRIVLGYTDIRFVKARPKLGYTTKDTLFDASQCILYTTIKEITAISENAIYTEIHTPLAPFPPLGSVRDTNISAPLKYDYYPDCARTSKARYCFVEKGCAPISKITECQEFYRKNLSISVTIKDFEDLLSIVPRTLGFSGNITSVGAKALEGPTILQLLYKEPCTNCSLTLLSPRMTTALRVRDSTIPTARIKAKNHFQSSYVPDTAMSVHKSHLITGDVFLIRPYVEFRWTWLLLPGTLLFLVGMLLWQTSMWTTRGCIGVWKDNPLATYMNASWRPTHVGVEADTSDQVESISKDLYARLRINTSGHESGRAKIWIEIKQRHMTTG</sequence>
<organism evidence="2 3">
    <name type="scientific">Dendryphion nanum</name>
    <dbReference type="NCBI Taxonomy" id="256645"/>
    <lineage>
        <taxon>Eukaryota</taxon>
        <taxon>Fungi</taxon>
        <taxon>Dikarya</taxon>
        <taxon>Ascomycota</taxon>
        <taxon>Pezizomycotina</taxon>
        <taxon>Dothideomycetes</taxon>
        <taxon>Pleosporomycetidae</taxon>
        <taxon>Pleosporales</taxon>
        <taxon>Torulaceae</taxon>
        <taxon>Dendryphion</taxon>
    </lineage>
</organism>
<evidence type="ECO:0000256" key="1">
    <source>
        <dbReference type="SAM" id="Phobius"/>
    </source>
</evidence>
<dbReference type="OrthoDB" id="3795586at2759"/>
<gene>
    <name evidence="2" type="ORF">B0J11DRAFT_575562</name>
</gene>
<feature type="transmembrane region" description="Helical" evidence="1">
    <location>
        <begin position="562"/>
        <end position="580"/>
    </location>
</feature>
<dbReference type="PANTHER" id="PTHR35394">
    <property type="entry name" value="DUF3176 DOMAIN-CONTAINING PROTEIN"/>
    <property type="match status" value="1"/>
</dbReference>
<keyword evidence="1" id="KW-0472">Membrane</keyword>
<dbReference type="Proteomes" id="UP000700596">
    <property type="component" value="Unassembled WGS sequence"/>
</dbReference>
<comment type="caution">
    <text evidence="2">The sequence shown here is derived from an EMBL/GenBank/DDBJ whole genome shotgun (WGS) entry which is preliminary data.</text>
</comment>
<proteinExistence type="predicted"/>
<dbReference type="PANTHER" id="PTHR35394:SF5">
    <property type="entry name" value="DUF3176 DOMAIN-CONTAINING PROTEIN"/>
    <property type="match status" value="1"/>
</dbReference>
<feature type="transmembrane region" description="Helical" evidence="1">
    <location>
        <begin position="96"/>
        <end position="129"/>
    </location>
</feature>
<name>A0A9P9EC75_9PLEO</name>
<keyword evidence="1" id="KW-0812">Transmembrane</keyword>
<protein>
    <submittedName>
        <fullName evidence="2">Uncharacterized protein</fullName>
    </submittedName>
</protein>
<keyword evidence="1" id="KW-1133">Transmembrane helix</keyword>
<dbReference type="EMBL" id="JAGMWT010000002">
    <property type="protein sequence ID" value="KAH7134938.1"/>
    <property type="molecule type" value="Genomic_DNA"/>
</dbReference>
<accession>A0A9P9EC75</accession>
<keyword evidence="3" id="KW-1185">Reference proteome</keyword>
<dbReference type="Pfam" id="PF11374">
    <property type="entry name" value="DUF3176"/>
    <property type="match status" value="1"/>
</dbReference>